<reference evidence="1 2" key="1">
    <citation type="journal article" date="2019" name="Sci. Rep.">
        <title>Orb-weaving spider Araneus ventricosus genome elucidates the spidroin gene catalogue.</title>
        <authorList>
            <person name="Kono N."/>
            <person name="Nakamura H."/>
            <person name="Ohtoshi R."/>
            <person name="Moran D.A.P."/>
            <person name="Shinohara A."/>
            <person name="Yoshida Y."/>
            <person name="Fujiwara M."/>
            <person name="Mori M."/>
            <person name="Tomita M."/>
            <person name="Arakawa K."/>
        </authorList>
    </citation>
    <scope>NUCLEOTIDE SEQUENCE [LARGE SCALE GENOMIC DNA]</scope>
</reference>
<name>A0A4Y2TB29_ARAVE</name>
<keyword evidence="2" id="KW-1185">Reference proteome</keyword>
<evidence type="ECO:0000313" key="1">
    <source>
        <dbReference type="EMBL" id="GBN97844.1"/>
    </source>
</evidence>
<evidence type="ECO:0000313" key="2">
    <source>
        <dbReference type="Proteomes" id="UP000499080"/>
    </source>
</evidence>
<dbReference type="Proteomes" id="UP000499080">
    <property type="component" value="Unassembled WGS sequence"/>
</dbReference>
<gene>
    <name evidence="1" type="ORF">AVEN_161273_1</name>
</gene>
<comment type="caution">
    <text evidence="1">The sequence shown here is derived from an EMBL/GenBank/DDBJ whole genome shotgun (WGS) entry which is preliminary data.</text>
</comment>
<proteinExistence type="predicted"/>
<sequence length="102" mass="11578">MHEIKEIDKGRKALVSLFDIISMVLVVPSVSQSIESGIEEIRVYIRGATYWRLREPWHRFRNGDLPGASSTVRRDENHLVLDPGCRECVPKHSIGNATSNHV</sequence>
<dbReference type="AlphaFoldDB" id="A0A4Y2TB29"/>
<dbReference type="EMBL" id="BGPR01027402">
    <property type="protein sequence ID" value="GBN97844.1"/>
    <property type="molecule type" value="Genomic_DNA"/>
</dbReference>
<organism evidence="1 2">
    <name type="scientific">Araneus ventricosus</name>
    <name type="common">Orbweaver spider</name>
    <name type="synonym">Epeira ventricosa</name>
    <dbReference type="NCBI Taxonomy" id="182803"/>
    <lineage>
        <taxon>Eukaryota</taxon>
        <taxon>Metazoa</taxon>
        <taxon>Ecdysozoa</taxon>
        <taxon>Arthropoda</taxon>
        <taxon>Chelicerata</taxon>
        <taxon>Arachnida</taxon>
        <taxon>Araneae</taxon>
        <taxon>Araneomorphae</taxon>
        <taxon>Entelegynae</taxon>
        <taxon>Araneoidea</taxon>
        <taxon>Araneidae</taxon>
        <taxon>Araneus</taxon>
    </lineage>
</organism>
<protein>
    <submittedName>
        <fullName evidence="1">Uncharacterized protein</fullName>
    </submittedName>
</protein>
<accession>A0A4Y2TB29</accession>